<evidence type="ECO:0000313" key="3">
    <source>
        <dbReference type="EMBL" id="MEZ3179485.1"/>
    </source>
</evidence>
<dbReference type="Proteomes" id="UP001567537">
    <property type="component" value="Unassembled WGS sequence"/>
</dbReference>
<evidence type="ECO:0000259" key="2">
    <source>
        <dbReference type="Pfam" id="PF01471"/>
    </source>
</evidence>
<protein>
    <submittedName>
        <fullName evidence="3">Peptidoglycan-binding protein</fullName>
    </submittedName>
</protein>
<dbReference type="RefSeq" id="WP_371238032.1">
    <property type="nucleotide sequence ID" value="NZ_JAHWZY010000010.1"/>
</dbReference>
<evidence type="ECO:0000313" key="4">
    <source>
        <dbReference type="Proteomes" id="UP001567537"/>
    </source>
</evidence>
<evidence type="ECO:0000256" key="1">
    <source>
        <dbReference type="SAM" id="SignalP"/>
    </source>
</evidence>
<organism evidence="3 4">
    <name type="scientific">Streptomyces pimonensis</name>
    <dbReference type="NCBI Taxonomy" id="2860288"/>
    <lineage>
        <taxon>Bacteria</taxon>
        <taxon>Bacillati</taxon>
        <taxon>Actinomycetota</taxon>
        <taxon>Actinomycetes</taxon>
        <taxon>Kitasatosporales</taxon>
        <taxon>Streptomycetaceae</taxon>
        <taxon>Streptomyces</taxon>
    </lineage>
</organism>
<feature type="signal peptide" evidence="1">
    <location>
        <begin position="1"/>
        <end position="27"/>
    </location>
</feature>
<dbReference type="InterPro" id="IPR036365">
    <property type="entry name" value="PGBD-like_sf"/>
</dbReference>
<dbReference type="EMBL" id="JAHWZY010000010">
    <property type="protein sequence ID" value="MEZ3179485.1"/>
    <property type="molecule type" value="Genomic_DNA"/>
</dbReference>
<feature type="chain" id="PRO_5045651044" evidence="1">
    <location>
        <begin position="28"/>
        <end position="145"/>
    </location>
</feature>
<name>A0ABV4J203_9ACTN</name>
<sequence length="145" mass="15633">MSLRRRATTIAFSALLVGTSLTGVASASVPGEETLAAPATAASGFNCESPYIRDTENYNGYTAGYSWAWNVEVGINYNNSQYHDRVKEIQCLVNNLWGYDAGAEDGIFGPATETAIKAFQKDVGLASDGIVGPNTWRVLRIGYQK</sequence>
<dbReference type="Pfam" id="PF01471">
    <property type="entry name" value="PG_binding_1"/>
    <property type="match status" value="1"/>
</dbReference>
<keyword evidence="4" id="KW-1185">Reference proteome</keyword>
<accession>A0ABV4J203</accession>
<gene>
    <name evidence="3" type="ORF">KYY02_12550</name>
</gene>
<dbReference type="SUPFAM" id="SSF47090">
    <property type="entry name" value="PGBD-like"/>
    <property type="match status" value="1"/>
</dbReference>
<feature type="domain" description="Peptidoglycan binding-like" evidence="2">
    <location>
        <begin position="83"/>
        <end position="139"/>
    </location>
</feature>
<dbReference type="InterPro" id="IPR002477">
    <property type="entry name" value="Peptidoglycan-bd-like"/>
</dbReference>
<proteinExistence type="predicted"/>
<reference evidence="3 4" key="1">
    <citation type="journal article" date="2021" name="Res Sq">
        <title>Streptomyces Pimoensis sp. nov., Isolated From the Taklimakan Desert in Xinjiang, China.</title>
        <authorList>
            <person name="Zhang P."/>
            <person name="Luo X."/>
            <person name="Luo X."/>
            <person name="Liu Z."/>
            <person name="Xia Z."/>
            <person name="Wan C."/>
            <person name="zhang L."/>
        </authorList>
    </citation>
    <scope>NUCLEOTIDE SEQUENCE [LARGE SCALE GENOMIC DNA]</scope>
    <source>
        <strain evidence="3 4">TRM75549</strain>
    </source>
</reference>
<comment type="caution">
    <text evidence="3">The sequence shown here is derived from an EMBL/GenBank/DDBJ whole genome shotgun (WGS) entry which is preliminary data.</text>
</comment>
<dbReference type="InterPro" id="IPR036366">
    <property type="entry name" value="PGBDSf"/>
</dbReference>
<dbReference type="Gene3D" id="1.10.101.10">
    <property type="entry name" value="PGBD-like superfamily/PGBD"/>
    <property type="match status" value="1"/>
</dbReference>
<keyword evidence="1" id="KW-0732">Signal</keyword>